<accession>A0A6J7HX27</accession>
<name>A0A6J7HX27_9ZZZZ</name>
<organism evidence="1">
    <name type="scientific">freshwater metagenome</name>
    <dbReference type="NCBI Taxonomy" id="449393"/>
    <lineage>
        <taxon>unclassified sequences</taxon>
        <taxon>metagenomes</taxon>
        <taxon>ecological metagenomes</taxon>
    </lineage>
</organism>
<reference evidence="1" key="1">
    <citation type="submission" date="2020-05" db="EMBL/GenBank/DDBJ databases">
        <authorList>
            <person name="Chiriac C."/>
            <person name="Salcher M."/>
            <person name="Ghai R."/>
            <person name="Kavagutti S V."/>
        </authorList>
    </citation>
    <scope>NUCLEOTIDE SEQUENCE</scope>
</reference>
<gene>
    <name evidence="1" type="ORF">UFOPK3519_01965</name>
</gene>
<proteinExistence type="predicted"/>
<dbReference type="SUPFAM" id="SSF159245">
    <property type="entry name" value="AttH-like"/>
    <property type="match status" value="1"/>
</dbReference>
<dbReference type="AlphaFoldDB" id="A0A6J7HX27"/>
<protein>
    <submittedName>
        <fullName evidence="1">Unannotated protein</fullName>
    </submittedName>
</protein>
<evidence type="ECO:0000313" key="1">
    <source>
        <dbReference type="EMBL" id="CAB4921720.1"/>
    </source>
</evidence>
<sequence>MANNPIGPLGIADEGFNHQIADTFAVVGTSDPAWTEKVCAMAMARDGSLQIGFGLGRYPNRNVLDAYAAVSRGAEQTTVRGSRNLSSDAETTAVGPISYEVIEPLQQVRFSLQANEIQPISFEILFDGVVPPQLEERTHMRDQFRVSADLVRYHQTGVASGWIERDGERTEVTPESWVCTRDHSWGVRYDVGPPAVDRGDSNAFPAGVGFMMIWCPALMERPDGSRYALHLHFTLVQMPGFVQKTVTAGVEHIDGTVEAILDLHPELRFDPENRRLLGGRVTGTMQDGSQRPIQIEVLGDTGIQLGAGLYFGLDGHHHGEWRGDFHLDGERIEDCRSPETARRLHQIRDTAVRVTDPVGGGVGWGNCQPIAAGPWPELGLADDPWM</sequence>
<dbReference type="EMBL" id="CAFBMG010000249">
    <property type="protein sequence ID" value="CAB4921720.1"/>
    <property type="molecule type" value="Genomic_DNA"/>
</dbReference>